<comment type="caution">
    <text evidence="1">The sequence shown here is derived from an EMBL/GenBank/DDBJ whole genome shotgun (WGS) entry which is preliminary data.</text>
</comment>
<dbReference type="EMBL" id="CAMAPF010001029">
    <property type="protein sequence ID" value="CAH9141345.1"/>
    <property type="molecule type" value="Genomic_DNA"/>
</dbReference>
<evidence type="ECO:0000313" key="1">
    <source>
        <dbReference type="EMBL" id="CAH9141345.1"/>
    </source>
</evidence>
<keyword evidence="2" id="KW-1185">Reference proteome</keyword>
<organism evidence="1 2">
    <name type="scientific">Cuscuta epithymum</name>
    <dbReference type="NCBI Taxonomy" id="186058"/>
    <lineage>
        <taxon>Eukaryota</taxon>
        <taxon>Viridiplantae</taxon>
        <taxon>Streptophyta</taxon>
        <taxon>Embryophyta</taxon>
        <taxon>Tracheophyta</taxon>
        <taxon>Spermatophyta</taxon>
        <taxon>Magnoliopsida</taxon>
        <taxon>eudicotyledons</taxon>
        <taxon>Gunneridae</taxon>
        <taxon>Pentapetalae</taxon>
        <taxon>asterids</taxon>
        <taxon>lamiids</taxon>
        <taxon>Solanales</taxon>
        <taxon>Convolvulaceae</taxon>
        <taxon>Cuscuteae</taxon>
        <taxon>Cuscuta</taxon>
        <taxon>Cuscuta subgen. Cuscuta</taxon>
    </lineage>
</organism>
<dbReference type="PANTHER" id="PTHR37244:SF1">
    <property type="entry name" value="NADP-SPECIFIC GLUTAMATE DEHYDROGENASE"/>
    <property type="match status" value="1"/>
</dbReference>
<dbReference type="Proteomes" id="UP001152523">
    <property type="component" value="Unassembled WGS sequence"/>
</dbReference>
<name>A0AAV0G074_9ASTE</name>
<dbReference type="PANTHER" id="PTHR37244">
    <property type="entry name" value="NADP-SPECIFIC GLUTAMATE DEHYDROGENASE"/>
    <property type="match status" value="1"/>
</dbReference>
<proteinExistence type="predicted"/>
<accession>A0AAV0G074</accession>
<dbReference type="AlphaFoldDB" id="A0AAV0G074"/>
<sequence>MCRGFHPNRQDCVKMQAFYIHVSVSPTARNSLPEFLTLNYLPRIDDSPLEINGSRIRSDAPGFVALHRVVSAAAVVTGAVYGSRERVRASEGARFELYAGDSRLVKGIFRKDWEGDFWKLEWESLLSEEEENRGFLGIRAAEVCISVEGGAAEWITGKVEMAHPRRRHRRRCHLGLEEIPERRETETEVEGSRDCCCCCGEGEEMEGEDGGECDAAAEGVGWAVDVGIWMVCLGVGYLVSRASRKSLMRKLMPSKVH</sequence>
<evidence type="ECO:0000313" key="2">
    <source>
        <dbReference type="Proteomes" id="UP001152523"/>
    </source>
</evidence>
<protein>
    <submittedName>
        <fullName evidence="1">Uncharacterized protein</fullName>
    </submittedName>
</protein>
<reference evidence="1" key="1">
    <citation type="submission" date="2022-07" db="EMBL/GenBank/DDBJ databases">
        <authorList>
            <person name="Macas J."/>
            <person name="Novak P."/>
            <person name="Neumann P."/>
        </authorList>
    </citation>
    <scope>NUCLEOTIDE SEQUENCE</scope>
</reference>
<gene>
    <name evidence="1" type="ORF">CEPIT_LOCUS39051</name>
</gene>